<keyword evidence="7" id="KW-1185">Reference proteome</keyword>
<dbReference type="HAMAP" id="MF_01812">
    <property type="entry name" value="Eis"/>
    <property type="match status" value="1"/>
</dbReference>
<dbReference type="InterPro" id="IPR000182">
    <property type="entry name" value="GNAT_dom"/>
</dbReference>
<dbReference type="RefSeq" id="WP_203905456.1">
    <property type="nucleotide sequence ID" value="NZ_BOPF01000063.1"/>
</dbReference>
<evidence type="ECO:0000313" key="7">
    <source>
        <dbReference type="Proteomes" id="UP000619260"/>
    </source>
</evidence>
<dbReference type="PROSITE" id="PS51186">
    <property type="entry name" value="GNAT"/>
    <property type="match status" value="1"/>
</dbReference>
<dbReference type="NCBIfam" id="NF002367">
    <property type="entry name" value="PRK01346.1-4"/>
    <property type="match status" value="1"/>
</dbReference>
<evidence type="ECO:0000256" key="3">
    <source>
        <dbReference type="ARBA" id="ARBA00023315"/>
    </source>
</evidence>
<name>A0A8J4DVQ4_9ACTN</name>
<comment type="subunit">
    <text evidence="4">Homohexamer; trimer of dimers.</text>
</comment>
<feature type="active site" description="Proton donor" evidence="4">
    <location>
        <position position="123"/>
    </location>
</feature>
<dbReference type="PANTHER" id="PTHR37817:SF1">
    <property type="entry name" value="N-ACETYLTRANSFERASE EIS"/>
    <property type="match status" value="1"/>
</dbReference>
<proteinExistence type="inferred from homology"/>
<feature type="binding site" evidence="4">
    <location>
        <begin position="81"/>
        <end position="83"/>
    </location>
    <ligand>
        <name>acetyl-CoA</name>
        <dbReference type="ChEBI" id="CHEBI:57288"/>
    </ligand>
</feature>
<dbReference type="Pfam" id="PF17668">
    <property type="entry name" value="Acetyltransf_17"/>
    <property type="match status" value="1"/>
</dbReference>
<comment type="caution">
    <text evidence="6">The sequence shown here is derived from an EMBL/GenBank/DDBJ whole genome shotgun (WGS) entry which is preliminary data.</text>
</comment>
<dbReference type="Pfam" id="PF13530">
    <property type="entry name" value="SCP2_2"/>
    <property type="match status" value="1"/>
</dbReference>
<evidence type="ECO:0000259" key="5">
    <source>
        <dbReference type="PROSITE" id="PS51186"/>
    </source>
</evidence>
<dbReference type="PANTHER" id="PTHR37817">
    <property type="entry name" value="N-ACETYLTRANSFERASE EIS"/>
    <property type="match status" value="1"/>
</dbReference>
<dbReference type="InterPro" id="IPR041380">
    <property type="entry name" value="Acetyltransf_17"/>
</dbReference>
<feature type="binding site" evidence="4">
    <location>
        <begin position="89"/>
        <end position="94"/>
    </location>
    <ligand>
        <name>acetyl-CoA</name>
        <dbReference type="ChEBI" id="CHEBI:57288"/>
    </ligand>
</feature>
<accession>A0A8J4DVQ4</accession>
<dbReference type="AlphaFoldDB" id="A0A8J4DVQ4"/>
<dbReference type="InterPro" id="IPR016181">
    <property type="entry name" value="Acyl_CoA_acyltransferase"/>
</dbReference>
<sequence length="401" mass="43869">MSDIRFRLATADDFPTIRHVINRAFGSERDEGFSRLSIALAEPARNIVAVDGEQIVGNAGAYTRDLTVPGAVLPAAHVTWVSVLPTHRRRGILRELMHRQLRELHEARREPIAVLWASEARIYQRYGYGLASYNLDLEADLRDVRFLPGPRGTGTLREALPGEALKEMTEVYERVRPTRPGWSSRTPGWWDRILYDMPGSGFTGRHALLYETADGCDGYAVWRTRSDWARTGPAGAVEVKEVVAATPEAYAELWRFLLSVDLMRTLTYMGAPDEPLTVLVDEPKTLGGRIADGLWLRIVDVPAALAARRYPVPVDLVLEVSDGLLPGNAGRWRLTNASCAATSDPADLALDVADLGAAFLGGTALGALAAAGRVRELSEGSLALASAAFSWARQPVSIEIF</sequence>
<dbReference type="GO" id="GO:0030649">
    <property type="term" value="P:aminoglycoside antibiotic catabolic process"/>
    <property type="evidence" value="ECO:0007669"/>
    <property type="project" value="TreeGrafter"/>
</dbReference>
<dbReference type="SUPFAM" id="SSF55718">
    <property type="entry name" value="SCP-like"/>
    <property type="match status" value="1"/>
</dbReference>
<dbReference type="Proteomes" id="UP000619260">
    <property type="component" value="Unassembled WGS sequence"/>
</dbReference>
<dbReference type="InterPro" id="IPR036527">
    <property type="entry name" value="SCP2_sterol-bd_dom_sf"/>
</dbReference>
<reference evidence="6" key="1">
    <citation type="submission" date="2021-01" db="EMBL/GenBank/DDBJ databases">
        <title>Whole genome shotgun sequence of Virgisporangium aliadipatigenens NBRC 105644.</title>
        <authorList>
            <person name="Komaki H."/>
            <person name="Tamura T."/>
        </authorList>
    </citation>
    <scope>NUCLEOTIDE SEQUENCE</scope>
    <source>
        <strain evidence="6">NBRC 105644</strain>
    </source>
</reference>
<comment type="similarity">
    <text evidence="1 4">Belongs to the acetyltransferase Eis family.</text>
</comment>
<dbReference type="EMBL" id="BOPF01000063">
    <property type="protein sequence ID" value="GIJ52059.1"/>
    <property type="molecule type" value="Genomic_DNA"/>
</dbReference>
<dbReference type="InterPro" id="IPR022902">
    <property type="entry name" value="NAcTrfase_Eis"/>
</dbReference>
<evidence type="ECO:0000256" key="1">
    <source>
        <dbReference type="ARBA" id="ARBA00009213"/>
    </source>
</evidence>
<dbReference type="CDD" id="cd04301">
    <property type="entry name" value="NAT_SF"/>
    <property type="match status" value="1"/>
</dbReference>
<dbReference type="Gene3D" id="3.30.1050.10">
    <property type="entry name" value="SCP2 sterol-binding domain"/>
    <property type="match status" value="1"/>
</dbReference>
<protein>
    <submittedName>
        <fullName evidence="6">UPF0256 protein</fullName>
    </submittedName>
</protein>
<dbReference type="InterPro" id="IPR051554">
    <property type="entry name" value="Acetyltransferase_Eis"/>
</dbReference>
<dbReference type="Pfam" id="PF13527">
    <property type="entry name" value="Acetyltransf_9"/>
    <property type="match status" value="1"/>
</dbReference>
<keyword evidence="2 4" id="KW-0808">Transferase</keyword>
<dbReference type="Gene3D" id="3.40.630.30">
    <property type="match status" value="2"/>
</dbReference>
<dbReference type="SUPFAM" id="SSF55729">
    <property type="entry name" value="Acyl-CoA N-acyltransferases (Nat)"/>
    <property type="match status" value="1"/>
</dbReference>
<evidence type="ECO:0000256" key="4">
    <source>
        <dbReference type="HAMAP-Rule" id="MF_01812"/>
    </source>
</evidence>
<feature type="domain" description="N-acetyltransferase" evidence="5">
    <location>
        <begin position="4"/>
        <end position="148"/>
    </location>
</feature>
<keyword evidence="3 4" id="KW-0012">Acyltransferase</keyword>
<organism evidence="6 7">
    <name type="scientific">Virgisporangium aliadipatigenens</name>
    <dbReference type="NCBI Taxonomy" id="741659"/>
    <lineage>
        <taxon>Bacteria</taxon>
        <taxon>Bacillati</taxon>
        <taxon>Actinomycetota</taxon>
        <taxon>Actinomycetes</taxon>
        <taxon>Micromonosporales</taxon>
        <taxon>Micromonosporaceae</taxon>
        <taxon>Virgisporangium</taxon>
    </lineage>
</organism>
<gene>
    <name evidence="6" type="ORF">Val02_89450</name>
</gene>
<evidence type="ECO:0000313" key="6">
    <source>
        <dbReference type="EMBL" id="GIJ52059.1"/>
    </source>
</evidence>
<evidence type="ECO:0000256" key="2">
    <source>
        <dbReference type="ARBA" id="ARBA00022679"/>
    </source>
</evidence>
<feature type="active site" description="Proton acceptor; via carboxylate" evidence="4">
    <location>
        <position position="401"/>
    </location>
</feature>
<feature type="binding site" evidence="4">
    <location>
        <begin position="118"/>
        <end position="119"/>
    </location>
    <ligand>
        <name>acetyl-CoA</name>
        <dbReference type="ChEBI" id="CHEBI:57288"/>
    </ligand>
</feature>
<dbReference type="GO" id="GO:0034069">
    <property type="term" value="F:aminoglycoside N-acetyltransferase activity"/>
    <property type="evidence" value="ECO:0007669"/>
    <property type="project" value="TreeGrafter"/>
</dbReference>
<dbReference type="InterPro" id="IPR025559">
    <property type="entry name" value="Eis_dom"/>
</dbReference>